<dbReference type="PROSITE" id="PS50118">
    <property type="entry name" value="HMG_BOX_2"/>
    <property type="match status" value="1"/>
</dbReference>
<keyword evidence="5" id="KW-1185">Reference proteome</keyword>
<dbReference type="RefSeq" id="XP_056582881.1">
    <property type="nucleotide sequence ID" value="XM_056718746.1"/>
</dbReference>
<organism evidence="4 5">
    <name type="scientific">Penicillium concentricum</name>
    <dbReference type="NCBI Taxonomy" id="293559"/>
    <lineage>
        <taxon>Eukaryota</taxon>
        <taxon>Fungi</taxon>
        <taxon>Dikarya</taxon>
        <taxon>Ascomycota</taxon>
        <taxon>Pezizomycotina</taxon>
        <taxon>Eurotiomycetes</taxon>
        <taxon>Eurotiomycetidae</taxon>
        <taxon>Eurotiales</taxon>
        <taxon>Aspergillaceae</taxon>
        <taxon>Penicillium</taxon>
    </lineage>
</organism>
<reference evidence="4" key="2">
    <citation type="journal article" date="2023" name="IMA Fungus">
        <title>Comparative genomic study of the Penicillium genus elucidates a diverse pangenome and 15 lateral gene transfer events.</title>
        <authorList>
            <person name="Petersen C."/>
            <person name="Sorensen T."/>
            <person name="Nielsen M.R."/>
            <person name="Sondergaard T.E."/>
            <person name="Sorensen J.L."/>
            <person name="Fitzpatrick D.A."/>
            <person name="Frisvad J.C."/>
            <person name="Nielsen K.L."/>
        </authorList>
    </citation>
    <scope>NUCLEOTIDE SEQUENCE</scope>
    <source>
        <strain evidence="4">IBT 3081</strain>
    </source>
</reference>
<reference evidence="4" key="1">
    <citation type="submission" date="2022-12" db="EMBL/GenBank/DDBJ databases">
        <authorList>
            <person name="Petersen C."/>
        </authorList>
    </citation>
    <scope>NUCLEOTIDE SEQUENCE</scope>
    <source>
        <strain evidence="4">IBT 3081</strain>
    </source>
</reference>
<feature type="DNA-binding region" description="HMG box" evidence="1">
    <location>
        <begin position="220"/>
        <end position="286"/>
    </location>
</feature>
<feature type="non-terminal residue" evidence="4">
    <location>
        <position position="1"/>
    </location>
</feature>
<dbReference type="SUPFAM" id="SSF47095">
    <property type="entry name" value="HMG-box"/>
    <property type="match status" value="1"/>
</dbReference>
<dbReference type="Pfam" id="PF00505">
    <property type="entry name" value="HMG_box"/>
    <property type="match status" value="1"/>
</dbReference>
<evidence type="ECO:0000259" key="3">
    <source>
        <dbReference type="PROSITE" id="PS50118"/>
    </source>
</evidence>
<dbReference type="Proteomes" id="UP001147752">
    <property type="component" value="Unassembled WGS sequence"/>
</dbReference>
<sequence length="302" mass="33600">GSSGGFLRTLHRGALPGRTGVIDLQNQLGSLCLAANTGLVRPQVQPISSIQSLFQSNAFATASTPPKASKTPKAKSSTKANSEPKKKRVLSEKQQEVQTRKKHNTHIKELKTTGLVQRPKRLPTSAYTLAVCEKLREIKGQYKQPEAFLVAIEHGKSISGSELERLQAQAKANIAANAAAFDAWVKTHTPLQIKEANTARLTLSRLGKKHYTPIKDDRQPKKPKSAYILYLADRIDTASYQGKPGTETFTAIAEEWTRLPQSEKDRYHKLQVEDRERYEREHQQAYGQPAPKSSLYDSEDST</sequence>
<feature type="region of interest" description="Disordered" evidence="2">
    <location>
        <begin position="263"/>
        <end position="302"/>
    </location>
</feature>
<keyword evidence="1" id="KW-0539">Nucleus</keyword>
<feature type="compositionally biased region" description="Basic and acidic residues" evidence="2">
    <location>
        <begin position="263"/>
        <end position="283"/>
    </location>
</feature>
<dbReference type="OrthoDB" id="1919336at2759"/>
<dbReference type="EMBL" id="JAPZBT010000001">
    <property type="protein sequence ID" value="KAJ5383105.1"/>
    <property type="molecule type" value="Genomic_DNA"/>
</dbReference>
<dbReference type="GO" id="GO:0003677">
    <property type="term" value="F:DNA binding"/>
    <property type="evidence" value="ECO:0007669"/>
    <property type="project" value="UniProtKB-UniRule"/>
</dbReference>
<name>A0A9W9SR97_9EURO</name>
<feature type="compositionally biased region" description="Basic and acidic residues" evidence="2">
    <location>
        <begin position="89"/>
        <end position="99"/>
    </location>
</feature>
<feature type="compositionally biased region" description="Low complexity" evidence="2">
    <location>
        <begin position="61"/>
        <end position="80"/>
    </location>
</feature>
<dbReference type="Gene3D" id="1.10.30.10">
    <property type="entry name" value="High mobility group box domain"/>
    <property type="match status" value="1"/>
</dbReference>
<evidence type="ECO:0000313" key="5">
    <source>
        <dbReference type="Proteomes" id="UP001147752"/>
    </source>
</evidence>
<dbReference type="GO" id="GO:0005634">
    <property type="term" value="C:nucleus"/>
    <property type="evidence" value="ECO:0007669"/>
    <property type="project" value="UniProtKB-UniRule"/>
</dbReference>
<keyword evidence="1" id="KW-0238">DNA-binding</keyword>
<gene>
    <name evidence="4" type="ORF">N7517_001016</name>
</gene>
<feature type="domain" description="HMG box" evidence="3">
    <location>
        <begin position="220"/>
        <end position="286"/>
    </location>
</feature>
<dbReference type="GeneID" id="81457929"/>
<evidence type="ECO:0000256" key="1">
    <source>
        <dbReference type="PROSITE-ProRule" id="PRU00267"/>
    </source>
</evidence>
<evidence type="ECO:0000256" key="2">
    <source>
        <dbReference type="SAM" id="MobiDB-lite"/>
    </source>
</evidence>
<proteinExistence type="predicted"/>
<dbReference type="InterPro" id="IPR036910">
    <property type="entry name" value="HMG_box_dom_sf"/>
</dbReference>
<evidence type="ECO:0000313" key="4">
    <source>
        <dbReference type="EMBL" id="KAJ5383105.1"/>
    </source>
</evidence>
<comment type="caution">
    <text evidence="4">The sequence shown here is derived from an EMBL/GenBank/DDBJ whole genome shotgun (WGS) entry which is preliminary data.</text>
</comment>
<dbReference type="SMART" id="SM00398">
    <property type="entry name" value="HMG"/>
    <property type="match status" value="1"/>
</dbReference>
<dbReference type="InterPro" id="IPR009071">
    <property type="entry name" value="HMG_box_dom"/>
</dbReference>
<dbReference type="AlphaFoldDB" id="A0A9W9SR97"/>
<accession>A0A9W9SR97</accession>
<protein>
    <submittedName>
        <fullName evidence="4">High mobility group superfamily</fullName>
    </submittedName>
</protein>
<feature type="region of interest" description="Disordered" evidence="2">
    <location>
        <begin position="61"/>
        <end position="107"/>
    </location>
</feature>